<reference evidence="9 10" key="1">
    <citation type="submission" date="2020-04" db="EMBL/GenBank/DDBJ databases">
        <title>Rhodospirillaceae bacterium KN72 isolated from deep sea.</title>
        <authorList>
            <person name="Zhang D.-C."/>
        </authorList>
    </citation>
    <scope>NUCLEOTIDE SEQUENCE [LARGE SCALE GENOMIC DNA]</scope>
    <source>
        <strain evidence="9 10">KN72</strain>
    </source>
</reference>
<keyword evidence="10" id="KW-1185">Reference proteome</keyword>
<evidence type="ECO:0000313" key="9">
    <source>
        <dbReference type="EMBL" id="NMM44237.1"/>
    </source>
</evidence>
<dbReference type="PANTHER" id="PTHR30269">
    <property type="entry name" value="TRANSMEMBRANE PROTEIN YFCA"/>
    <property type="match status" value="1"/>
</dbReference>
<keyword evidence="3" id="KW-0813">Transport</keyword>
<dbReference type="AlphaFoldDB" id="A0A7Y0DZ20"/>
<feature type="transmembrane region" description="Helical" evidence="8">
    <location>
        <begin position="74"/>
        <end position="93"/>
    </location>
</feature>
<evidence type="ECO:0000256" key="4">
    <source>
        <dbReference type="ARBA" id="ARBA00022475"/>
    </source>
</evidence>
<feature type="transmembrane region" description="Helical" evidence="8">
    <location>
        <begin position="132"/>
        <end position="158"/>
    </location>
</feature>
<keyword evidence="5 8" id="KW-0812">Transmembrane</keyword>
<comment type="subcellular location">
    <subcellularLocation>
        <location evidence="1 8">Cell membrane</location>
        <topology evidence="1 8">Multi-pass membrane protein</topology>
    </subcellularLocation>
</comment>
<dbReference type="InterPro" id="IPR002781">
    <property type="entry name" value="TM_pro_TauE-like"/>
</dbReference>
<comment type="caution">
    <text evidence="9">The sequence shown here is derived from an EMBL/GenBank/DDBJ whole genome shotgun (WGS) entry which is preliminary data.</text>
</comment>
<keyword evidence="6 8" id="KW-1133">Transmembrane helix</keyword>
<dbReference type="Pfam" id="PF01925">
    <property type="entry name" value="TauE"/>
    <property type="match status" value="1"/>
</dbReference>
<organism evidence="9 10">
    <name type="scientific">Pacificispira spongiicola</name>
    <dbReference type="NCBI Taxonomy" id="2729598"/>
    <lineage>
        <taxon>Bacteria</taxon>
        <taxon>Pseudomonadati</taxon>
        <taxon>Pseudomonadota</taxon>
        <taxon>Alphaproteobacteria</taxon>
        <taxon>Rhodospirillales</taxon>
        <taxon>Rhodospirillaceae</taxon>
        <taxon>Pacificispira</taxon>
    </lineage>
</organism>
<keyword evidence="4 8" id="KW-1003">Cell membrane</keyword>
<feature type="transmembrane region" description="Helical" evidence="8">
    <location>
        <begin position="170"/>
        <end position="191"/>
    </location>
</feature>
<sequence>MDNLFTLEWGVVAGLAAAAGVARGLSGFGIGLIMMPIGASLLTPAFMVPVLSVLDCPASLVLVREAWKQVDRRALAWLAGAALIAMPVGIALLKLVEAETLAVAVNVMVLATALALLAGLKISGEASRLRTIVTGALSGLMQGAAALPGPAVILGWVAAQVPGPTLRANIIAYFALIDAIAVVMLTISGVFTWDTLIFGLSLLPIYLGGVVIGRRLFGVISERAFRRVVLGLVILGSVTGIAMTTL</sequence>
<evidence type="ECO:0000256" key="1">
    <source>
        <dbReference type="ARBA" id="ARBA00004651"/>
    </source>
</evidence>
<dbReference type="InterPro" id="IPR052017">
    <property type="entry name" value="TSUP"/>
</dbReference>
<evidence type="ECO:0000256" key="3">
    <source>
        <dbReference type="ARBA" id="ARBA00022448"/>
    </source>
</evidence>
<comment type="similarity">
    <text evidence="2 8">Belongs to the 4-toluene sulfonate uptake permease (TSUP) (TC 2.A.102) family.</text>
</comment>
<keyword evidence="7 8" id="KW-0472">Membrane</keyword>
<proteinExistence type="inferred from homology"/>
<feature type="transmembrane region" description="Helical" evidence="8">
    <location>
        <begin position="6"/>
        <end position="25"/>
    </location>
</feature>
<dbReference type="EMBL" id="JABBNT010000002">
    <property type="protein sequence ID" value="NMM44237.1"/>
    <property type="molecule type" value="Genomic_DNA"/>
</dbReference>
<feature type="transmembrane region" description="Helical" evidence="8">
    <location>
        <begin position="32"/>
        <end position="54"/>
    </location>
</feature>
<dbReference type="PANTHER" id="PTHR30269:SF37">
    <property type="entry name" value="MEMBRANE TRANSPORTER PROTEIN"/>
    <property type="match status" value="1"/>
</dbReference>
<evidence type="ECO:0000256" key="5">
    <source>
        <dbReference type="ARBA" id="ARBA00022692"/>
    </source>
</evidence>
<feature type="transmembrane region" description="Helical" evidence="8">
    <location>
        <begin position="197"/>
        <end position="217"/>
    </location>
</feature>
<gene>
    <name evidence="9" type="ORF">HH303_07095</name>
</gene>
<protein>
    <recommendedName>
        <fullName evidence="8">Probable membrane transporter protein</fullName>
    </recommendedName>
</protein>
<evidence type="ECO:0000313" key="10">
    <source>
        <dbReference type="Proteomes" id="UP000539372"/>
    </source>
</evidence>
<dbReference type="RefSeq" id="WP_169624534.1">
    <property type="nucleotide sequence ID" value="NZ_JABBNT010000002.1"/>
</dbReference>
<evidence type="ECO:0000256" key="7">
    <source>
        <dbReference type="ARBA" id="ARBA00023136"/>
    </source>
</evidence>
<evidence type="ECO:0000256" key="2">
    <source>
        <dbReference type="ARBA" id="ARBA00009142"/>
    </source>
</evidence>
<feature type="transmembrane region" description="Helical" evidence="8">
    <location>
        <begin position="100"/>
        <end position="120"/>
    </location>
</feature>
<name>A0A7Y0DZ20_9PROT</name>
<evidence type="ECO:0000256" key="6">
    <source>
        <dbReference type="ARBA" id="ARBA00022989"/>
    </source>
</evidence>
<dbReference type="GO" id="GO:0005886">
    <property type="term" value="C:plasma membrane"/>
    <property type="evidence" value="ECO:0007669"/>
    <property type="project" value="UniProtKB-SubCell"/>
</dbReference>
<feature type="transmembrane region" description="Helical" evidence="8">
    <location>
        <begin position="224"/>
        <end position="243"/>
    </location>
</feature>
<evidence type="ECO:0000256" key="8">
    <source>
        <dbReference type="RuleBase" id="RU363041"/>
    </source>
</evidence>
<dbReference type="Proteomes" id="UP000539372">
    <property type="component" value="Unassembled WGS sequence"/>
</dbReference>
<accession>A0A7Y0DZ20</accession>